<dbReference type="PROSITE" id="PS50112">
    <property type="entry name" value="PAS"/>
    <property type="match status" value="1"/>
</dbReference>
<sequence length="746" mass="79270">MSRTGRTRLTTTATVLGTLLVVVAEMALLTGIWHLGDDVEHRREARAALSGTLAPLTPGTAADATAAVRAATDSLVASGVDTGPGTPGAAVVAGTDALLADPRDPAALSRLRAADAALGDALDDASRDRSLLAAGIHAALLALVSVGWFVWFRRLVDRHRALERRLTAQQVVDQRERRLLALVQNSADLIVVLEKDGTVSFVSPSSRSVLGRSPEDLLGRTPAEVFGQDAQAVVRTLADARSGDRPVRMRVPHADGRTLVTEGTMTNLLHEPSVAAWVLTLRDVTEQTRLAEQLSHQAFHDSLTGLANRALFGDRLDHALARRRQDAPCAVLFLDLDDFKEVNDAHGHSVGDLLLVAATDRIRGALRPGDTAARLGGDEFAVLLEDTTRETAEAVARRLLEVLAEPVDIGERAWSVRASIGVAVTGAEEVAGEEVLRDADVAMYWAKDQGKGSVAVYDPTRHAASLERLALQNELTRAVEEDELVLHFQPTITLASGRITGFEALVRWQHPERGLLPPSEFVPAAERSGQIVALGGWVLRAACRAATDLQRPDGPVSMAVNVSADQLASPLFLDEVRGALEDSGLPGHLLTLEVTESVVLGDVTAAAEALSALRALGVSVAIDDFGTGYSSLSYLSRLPVDILKVDKSFIDKIGAEGHADTVTLAILEMSRTMRMVTVAEGVETVEQASWLSERACGVGQGYYWSRPVPLDQARGLLGPPSEPTAAAEPEPVTAATTSDTEASVPA</sequence>
<dbReference type="InterPro" id="IPR043128">
    <property type="entry name" value="Rev_trsase/Diguanyl_cyclase"/>
</dbReference>
<dbReference type="SMART" id="SM00091">
    <property type="entry name" value="PAS"/>
    <property type="match status" value="1"/>
</dbReference>
<dbReference type="InterPro" id="IPR000014">
    <property type="entry name" value="PAS"/>
</dbReference>
<keyword evidence="2" id="KW-0472">Membrane</keyword>
<feature type="domain" description="PAS" evidence="3">
    <location>
        <begin position="175"/>
        <end position="221"/>
    </location>
</feature>
<keyword evidence="2" id="KW-1133">Transmembrane helix</keyword>
<dbReference type="InterPro" id="IPR013656">
    <property type="entry name" value="PAS_4"/>
</dbReference>
<organism evidence="6 7">
    <name type="scientific">Phycicoccus avicenniae</name>
    <dbReference type="NCBI Taxonomy" id="2828860"/>
    <lineage>
        <taxon>Bacteria</taxon>
        <taxon>Bacillati</taxon>
        <taxon>Actinomycetota</taxon>
        <taxon>Actinomycetes</taxon>
        <taxon>Micrococcales</taxon>
        <taxon>Intrasporangiaceae</taxon>
        <taxon>Phycicoccus</taxon>
    </lineage>
</organism>
<evidence type="ECO:0000259" key="5">
    <source>
        <dbReference type="PROSITE" id="PS50887"/>
    </source>
</evidence>
<feature type="domain" description="EAL" evidence="4">
    <location>
        <begin position="468"/>
        <end position="721"/>
    </location>
</feature>
<name>A0A941D8M4_9MICO</name>
<reference evidence="6" key="1">
    <citation type="submission" date="2021-04" db="EMBL/GenBank/DDBJ databases">
        <title>Phycicoccus avicenniae sp. nov., a novel endophytic actinomycetes isolated from branch of Avicennia mariana.</title>
        <authorList>
            <person name="Tuo L."/>
        </authorList>
    </citation>
    <scope>NUCLEOTIDE SEQUENCE</scope>
    <source>
        <strain evidence="6">BSK3Z-2</strain>
    </source>
</reference>
<proteinExistence type="predicted"/>
<dbReference type="Gene3D" id="3.30.450.20">
    <property type="entry name" value="PAS domain"/>
    <property type="match status" value="1"/>
</dbReference>
<gene>
    <name evidence="6" type="ORF">KC207_09470</name>
</gene>
<keyword evidence="7" id="KW-1185">Reference proteome</keyword>
<dbReference type="InterPro" id="IPR001633">
    <property type="entry name" value="EAL_dom"/>
</dbReference>
<keyword evidence="2" id="KW-0812">Transmembrane</keyword>
<dbReference type="CDD" id="cd01949">
    <property type="entry name" value="GGDEF"/>
    <property type="match status" value="1"/>
</dbReference>
<evidence type="ECO:0000313" key="6">
    <source>
        <dbReference type="EMBL" id="MBR7743516.1"/>
    </source>
</evidence>
<feature type="transmembrane region" description="Helical" evidence="2">
    <location>
        <begin position="131"/>
        <end position="152"/>
    </location>
</feature>
<dbReference type="CDD" id="cd01948">
    <property type="entry name" value="EAL"/>
    <property type="match status" value="1"/>
</dbReference>
<dbReference type="SUPFAM" id="SSF55073">
    <property type="entry name" value="Nucleotide cyclase"/>
    <property type="match status" value="1"/>
</dbReference>
<dbReference type="PANTHER" id="PTHR44757:SF2">
    <property type="entry name" value="BIOFILM ARCHITECTURE MAINTENANCE PROTEIN MBAA"/>
    <property type="match status" value="1"/>
</dbReference>
<evidence type="ECO:0000313" key="7">
    <source>
        <dbReference type="Proteomes" id="UP000677016"/>
    </source>
</evidence>
<dbReference type="FunFam" id="3.30.70.270:FF:000001">
    <property type="entry name" value="Diguanylate cyclase domain protein"/>
    <property type="match status" value="1"/>
</dbReference>
<dbReference type="AlphaFoldDB" id="A0A941D8M4"/>
<comment type="caution">
    <text evidence="6">The sequence shown here is derived from an EMBL/GenBank/DDBJ whole genome shotgun (WGS) entry which is preliminary data.</text>
</comment>
<dbReference type="InterPro" id="IPR035919">
    <property type="entry name" value="EAL_sf"/>
</dbReference>
<dbReference type="Pfam" id="PF00563">
    <property type="entry name" value="EAL"/>
    <property type="match status" value="1"/>
</dbReference>
<evidence type="ECO:0000256" key="1">
    <source>
        <dbReference type="SAM" id="MobiDB-lite"/>
    </source>
</evidence>
<dbReference type="InterPro" id="IPR029787">
    <property type="entry name" value="Nucleotide_cyclase"/>
</dbReference>
<feature type="compositionally biased region" description="Low complexity" evidence="1">
    <location>
        <begin position="723"/>
        <end position="738"/>
    </location>
</feature>
<dbReference type="PROSITE" id="PS50887">
    <property type="entry name" value="GGDEF"/>
    <property type="match status" value="1"/>
</dbReference>
<dbReference type="Proteomes" id="UP000677016">
    <property type="component" value="Unassembled WGS sequence"/>
</dbReference>
<dbReference type="CDD" id="cd00130">
    <property type="entry name" value="PAS"/>
    <property type="match status" value="1"/>
</dbReference>
<feature type="transmembrane region" description="Helical" evidence="2">
    <location>
        <begin position="12"/>
        <end position="33"/>
    </location>
</feature>
<evidence type="ECO:0000256" key="2">
    <source>
        <dbReference type="SAM" id="Phobius"/>
    </source>
</evidence>
<dbReference type="EMBL" id="JAGSNF010000012">
    <property type="protein sequence ID" value="MBR7743516.1"/>
    <property type="molecule type" value="Genomic_DNA"/>
</dbReference>
<dbReference type="SUPFAM" id="SSF141868">
    <property type="entry name" value="EAL domain-like"/>
    <property type="match status" value="1"/>
</dbReference>
<dbReference type="Gene3D" id="3.20.20.450">
    <property type="entry name" value="EAL domain"/>
    <property type="match status" value="1"/>
</dbReference>
<dbReference type="RefSeq" id="WP_211602771.1">
    <property type="nucleotide sequence ID" value="NZ_JAGSNF010000012.1"/>
</dbReference>
<accession>A0A941D8M4</accession>
<dbReference type="InterPro" id="IPR035965">
    <property type="entry name" value="PAS-like_dom_sf"/>
</dbReference>
<dbReference type="NCBIfam" id="TIGR00254">
    <property type="entry name" value="GGDEF"/>
    <property type="match status" value="1"/>
</dbReference>
<dbReference type="Pfam" id="PF00990">
    <property type="entry name" value="GGDEF"/>
    <property type="match status" value="1"/>
</dbReference>
<protein>
    <submittedName>
        <fullName evidence="6">EAL domain-containing protein</fullName>
    </submittedName>
</protein>
<dbReference type="PANTHER" id="PTHR44757">
    <property type="entry name" value="DIGUANYLATE CYCLASE DGCP"/>
    <property type="match status" value="1"/>
</dbReference>
<dbReference type="NCBIfam" id="TIGR00229">
    <property type="entry name" value="sensory_box"/>
    <property type="match status" value="1"/>
</dbReference>
<evidence type="ECO:0000259" key="3">
    <source>
        <dbReference type="PROSITE" id="PS50112"/>
    </source>
</evidence>
<dbReference type="SUPFAM" id="SSF55785">
    <property type="entry name" value="PYP-like sensor domain (PAS domain)"/>
    <property type="match status" value="1"/>
</dbReference>
<dbReference type="PROSITE" id="PS50883">
    <property type="entry name" value="EAL"/>
    <property type="match status" value="1"/>
</dbReference>
<dbReference type="InterPro" id="IPR052155">
    <property type="entry name" value="Biofilm_reg_signaling"/>
</dbReference>
<evidence type="ECO:0000259" key="4">
    <source>
        <dbReference type="PROSITE" id="PS50883"/>
    </source>
</evidence>
<dbReference type="InterPro" id="IPR000160">
    <property type="entry name" value="GGDEF_dom"/>
</dbReference>
<dbReference type="Pfam" id="PF08448">
    <property type="entry name" value="PAS_4"/>
    <property type="match status" value="1"/>
</dbReference>
<dbReference type="SMART" id="SM00052">
    <property type="entry name" value="EAL"/>
    <property type="match status" value="1"/>
</dbReference>
<feature type="region of interest" description="Disordered" evidence="1">
    <location>
        <begin position="713"/>
        <end position="746"/>
    </location>
</feature>
<dbReference type="Gene3D" id="3.30.70.270">
    <property type="match status" value="1"/>
</dbReference>
<dbReference type="SMART" id="SM00267">
    <property type="entry name" value="GGDEF"/>
    <property type="match status" value="1"/>
</dbReference>
<feature type="domain" description="GGDEF" evidence="5">
    <location>
        <begin position="327"/>
        <end position="459"/>
    </location>
</feature>